<feature type="transmembrane region" description="Helical" evidence="1">
    <location>
        <begin position="62"/>
        <end position="80"/>
    </location>
</feature>
<keyword evidence="1" id="KW-0472">Membrane</keyword>
<keyword evidence="1" id="KW-0812">Transmembrane</keyword>
<feature type="chain" id="PRO_5019837780" description="PGG domain-containing protein" evidence="2">
    <location>
        <begin position="28"/>
        <end position="127"/>
    </location>
</feature>
<sequence length="127" mass="14431">MTTAVMWKLFLAMTAFLDMFSVACVQASSPVKPQHALFSMLLAFLALLAYISVLICKVLSCICTFIFSTVPYVCYIRHVVNPVKPTLYSGIIIIYLYASTAYEKRREMRVAQNTRIQNIEEHPRVDA</sequence>
<keyword evidence="1" id="KW-1133">Transmembrane helix</keyword>
<feature type="transmembrane region" description="Helical" evidence="1">
    <location>
        <begin position="37"/>
        <end position="55"/>
    </location>
</feature>
<name>A0A498IZW0_MALDO</name>
<organism evidence="3 4">
    <name type="scientific">Malus domestica</name>
    <name type="common">Apple</name>
    <name type="synonym">Pyrus malus</name>
    <dbReference type="NCBI Taxonomy" id="3750"/>
    <lineage>
        <taxon>Eukaryota</taxon>
        <taxon>Viridiplantae</taxon>
        <taxon>Streptophyta</taxon>
        <taxon>Embryophyta</taxon>
        <taxon>Tracheophyta</taxon>
        <taxon>Spermatophyta</taxon>
        <taxon>Magnoliopsida</taxon>
        <taxon>eudicotyledons</taxon>
        <taxon>Gunneridae</taxon>
        <taxon>Pentapetalae</taxon>
        <taxon>rosids</taxon>
        <taxon>fabids</taxon>
        <taxon>Rosales</taxon>
        <taxon>Rosaceae</taxon>
        <taxon>Amygdaloideae</taxon>
        <taxon>Maleae</taxon>
        <taxon>Malus</taxon>
    </lineage>
</organism>
<dbReference type="AlphaFoldDB" id="A0A498IZW0"/>
<reference evidence="3 4" key="1">
    <citation type="submission" date="2018-10" db="EMBL/GenBank/DDBJ databases">
        <title>A high-quality apple genome assembly.</title>
        <authorList>
            <person name="Hu J."/>
        </authorList>
    </citation>
    <scope>NUCLEOTIDE SEQUENCE [LARGE SCALE GENOMIC DNA]</scope>
    <source>
        <strain evidence="4">cv. HFTH1</strain>
        <tissue evidence="3">Young leaf</tissue>
    </source>
</reference>
<protein>
    <recommendedName>
        <fullName evidence="5">PGG domain-containing protein</fullName>
    </recommendedName>
</protein>
<evidence type="ECO:0000313" key="4">
    <source>
        <dbReference type="Proteomes" id="UP000290289"/>
    </source>
</evidence>
<dbReference type="Proteomes" id="UP000290289">
    <property type="component" value="Chromosome 10"/>
</dbReference>
<dbReference type="PANTHER" id="PTHR48473:SF1">
    <property type="entry name" value="TIR DOMAIN-CONTAINING PROTEIN"/>
    <property type="match status" value="1"/>
</dbReference>
<proteinExistence type="predicted"/>
<dbReference type="PANTHER" id="PTHR48473">
    <property type="entry name" value="TIR DOMAIN-CONTAINING PROTEIN"/>
    <property type="match status" value="1"/>
</dbReference>
<evidence type="ECO:0000256" key="2">
    <source>
        <dbReference type="SAM" id="SignalP"/>
    </source>
</evidence>
<evidence type="ECO:0000256" key="1">
    <source>
        <dbReference type="SAM" id="Phobius"/>
    </source>
</evidence>
<dbReference type="EMBL" id="RDQH01000336">
    <property type="protein sequence ID" value="RXH87797.1"/>
    <property type="molecule type" value="Genomic_DNA"/>
</dbReference>
<keyword evidence="4" id="KW-1185">Reference proteome</keyword>
<comment type="caution">
    <text evidence="3">The sequence shown here is derived from an EMBL/GenBank/DDBJ whole genome shotgun (WGS) entry which is preliminary data.</text>
</comment>
<accession>A0A498IZW0</accession>
<keyword evidence="2" id="KW-0732">Signal</keyword>
<feature type="transmembrane region" description="Helical" evidence="1">
    <location>
        <begin position="86"/>
        <end position="102"/>
    </location>
</feature>
<feature type="signal peptide" evidence="2">
    <location>
        <begin position="1"/>
        <end position="27"/>
    </location>
</feature>
<gene>
    <name evidence="3" type="ORF">DVH24_034697</name>
</gene>
<evidence type="ECO:0008006" key="5">
    <source>
        <dbReference type="Google" id="ProtNLM"/>
    </source>
</evidence>
<evidence type="ECO:0000313" key="3">
    <source>
        <dbReference type="EMBL" id="RXH87797.1"/>
    </source>
</evidence>